<gene>
    <name evidence="6 9" type="primary">rsmI</name>
    <name evidence="9" type="ORF">DBW92_00550</name>
</gene>
<comment type="catalytic activity">
    <reaction evidence="6">
        <text>cytidine(1402) in 16S rRNA + S-adenosyl-L-methionine = 2'-O-methylcytidine(1402) in 16S rRNA + S-adenosyl-L-homocysteine + H(+)</text>
        <dbReference type="Rhea" id="RHEA:42924"/>
        <dbReference type="Rhea" id="RHEA-COMP:10285"/>
        <dbReference type="Rhea" id="RHEA-COMP:10286"/>
        <dbReference type="ChEBI" id="CHEBI:15378"/>
        <dbReference type="ChEBI" id="CHEBI:57856"/>
        <dbReference type="ChEBI" id="CHEBI:59789"/>
        <dbReference type="ChEBI" id="CHEBI:74495"/>
        <dbReference type="ChEBI" id="CHEBI:82748"/>
        <dbReference type="EC" id="2.1.1.198"/>
    </reaction>
</comment>
<dbReference type="Pfam" id="PF00590">
    <property type="entry name" value="TP_methylase"/>
    <property type="match status" value="1"/>
</dbReference>
<keyword evidence="5 6" id="KW-0949">S-adenosyl-L-methionine</keyword>
<dbReference type="AlphaFoldDB" id="A0A368C8V4"/>
<dbReference type="InterPro" id="IPR014777">
    <property type="entry name" value="4pyrrole_Mease_sub1"/>
</dbReference>
<evidence type="ECO:0000256" key="3">
    <source>
        <dbReference type="ARBA" id="ARBA00022603"/>
    </source>
</evidence>
<comment type="caution">
    <text evidence="9">The sequence shown here is derived from an EMBL/GenBank/DDBJ whole genome shotgun (WGS) entry which is preliminary data.</text>
</comment>
<dbReference type="Proteomes" id="UP000252915">
    <property type="component" value="Unassembled WGS sequence"/>
</dbReference>
<evidence type="ECO:0000313" key="10">
    <source>
        <dbReference type="Proteomes" id="UP000252915"/>
    </source>
</evidence>
<organism evidence="9 10">
    <name type="scientific">SAR86 cluster bacterium</name>
    <dbReference type="NCBI Taxonomy" id="2030880"/>
    <lineage>
        <taxon>Bacteria</taxon>
        <taxon>Pseudomonadati</taxon>
        <taxon>Pseudomonadota</taxon>
        <taxon>Gammaproteobacteria</taxon>
        <taxon>SAR86 cluster</taxon>
    </lineage>
</organism>
<dbReference type="Gene3D" id="3.40.1010.10">
    <property type="entry name" value="Cobalt-precorrin-4 Transmethylase, Domain 1"/>
    <property type="match status" value="1"/>
</dbReference>
<sequence>MLNFICSPIGNLNDISMRSISLLQTVDFIYAEDTRNTNKLLKKYNIDNKTLSFHEHNEDKVTPKIIKQLNSGSEIAIITDAGSPCISDPGYYLSQECIKHNIEYTVIPGPSSVINALILSGMPSDSFTFKGFFPRKNKSQIEIIDFLKRTNDTVIFFESAKRISSTINFFYKNLSQDRGIALCREMTKQFEETLRGSIKNIKEKLKNDEIILKGEFVIVVDGTNNKPYDINFDNKTRELYLKSLPPKDAAKLIATITNQNKREIYNWLIDK</sequence>
<dbReference type="PANTHER" id="PTHR46111">
    <property type="entry name" value="RIBOSOMAL RNA SMALL SUBUNIT METHYLTRANSFERASE I"/>
    <property type="match status" value="1"/>
</dbReference>
<dbReference type="Gene3D" id="3.30.950.10">
    <property type="entry name" value="Methyltransferase, Cobalt-precorrin-4 Transmethylase, Domain 2"/>
    <property type="match status" value="1"/>
</dbReference>
<comment type="subcellular location">
    <subcellularLocation>
        <location evidence="6">Cytoplasm</location>
    </subcellularLocation>
</comment>
<reference evidence="9 10" key="1">
    <citation type="journal article" date="2018" name="Microbiome">
        <title>Fine metagenomic profile of the Mediterranean stratified and mixed water columns revealed by assembly and recruitment.</title>
        <authorList>
            <person name="Haro-Moreno J.M."/>
            <person name="Lopez-Perez M."/>
            <person name="De La Torre J.R."/>
            <person name="Picazo A."/>
            <person name="Camacho A."/>
            <person name="Rodriguez-Valera F."/>
        </authorList>
    </citation>
    <scope>NUCLEOTIDE SEQUENCE [LARGE SCALE GENOMIC DNA]</scope>
    <source>
        <strain evidence="9">MED-G78</strain>
    </source>
</reference>
<keyword evidence="1 6" id="KW-0963">Cytoplasm</keyword>
<dbReference type="GO" id="GO:0070677">
    <property type="term" value="F:rRNA (cytosine-2'-O-)-methyltransferase activity"/>
    <property type="evidence" value="ECO:0007669"/>
    <property type="project" value="UniProtKB-UniRule"/>
</dbReference>
<feature type="domain" description="Tetrapyrrole methylase" evidence="7">
    <location>
        <begin position="2"/>
        <end position="201"/>
    </location>
</feature>
<proteinExistence type="inferred from homology"/>
<comment type="function">
    <text evidence="6">Catalyzes the 2'-O-methylation of the ribose of cytidine 1402 (C1402) in 16S rRNA.</text>
</comment>
<evidence type="ECO:0000256" key="5">
    <source>
        <dbReference type="ARBA" id="ARBA00022691"/>
    </source>
</evidence>
<accession>A0A368C8V4</accession>
<dbReference type="InterPro" id="IPR014776">
    <property type="entry name" value="4pyrrole_Mease_sub2"/>
</dbReference>
<evidence type="ECO:0000256" key="4">
    <source>
        <dbReference type="ARBA" id="ARBA00022679"/>
    </source>
</evidence>
<dbReference type="PANTHER" id="PTHR46111:SF1">
    <property type="entry name" value="RIBOSOMAL RNA SMALL SUBUNIT METHYLTRANSFERASE I"/>
    <property type="match status" value="1"/>
</dbReference>
<dbReference type="PIRSF" id="PIRSF005917">
    <property type="entry name" value="MTase_YraL"/>
    <property type="match status" value="1"/>
</dbReference>
<dbReference type="NCBIfam" id="TIGR00096">
    <property type="entry name" value="16S rRNA (cytidine(1402)-2'-O)-methyltransferase"/>
    <property type="match status" value="1"/>
</dbReference>
<keyword evidence="4 6" id="KW-0808">Transferase</keyword>
<dbReference type="Pfam" id="PF23016">
    <property type="entry name" value="RsmI_C"/>
    <property type="match status" value="1"/>
</dbReference>
<evidence type="ECO:0000256" key="6">
    <source>
        <dbReference type="HAMAP-Rule" id="MF_01877"/>
    </source>
</evidence>
<dbReference type="FunFam" id="3.30.950.10:FF:000002">
    <property type="entry name" value="Ribosomal RNA small subunit methyltransferase I"/>
    <property type="match status" value="1"/>
</dbReference>
<evidence type="ECO:0000256" key="1">
    <source>
        <dbReference type="ARBA" id="ARBA00022490"/>
    </source>
</evidence>
<keyword evidence="3 6" id="KW-0489">Methyltransferase</keyword>
<dbReference type="InterPro" id="IPR008189">
    <property type="entry name" value="rRNA_ssu_MeTfrase_I"/>
</dbReference>
<dbReference type="InterPro" id="IPR035996">
    <property type="entry name" value="4pyrrol_Methylase_sf"/>
</dbReference>
<protein>
    <recommendedName>
        <fullName evidence="6">Ribosomal RNA small subunit methyltransferase I</fullName>
        <ecNumber evidence="6">2.1.1.198</ecNumber>
    </recommendedName>
    <alternativeName>
        <fullName evidence="6">16S rRNA 2'-O-ribose C1402 methyltransferase</fullName>
    </alternativeName>
    <alternativeName>
        <fullName evidence="6">rRNA (cytidine-2'-O-)-methyltransferase RsmI</fullName>
    </alternativeName>
</protein>
<evidence type="ECO:0000259" key="8">
    <source>
        <dbReference type="Pfam" id="PF23016"/>
    </source>
</evidence>
<dbReference type="InterPro" id="IPR000878">
    <property type="entry name" value="4pyrrol_Mease"/>
</dbReference>
<evidence type="ECO:0000313" key="9">
    <source>
        <dbReference type="EMBL" id="RCL45462.1"/>
    </source>
</evidence>
<dbReference type="CDD" id="cd11648">
    <property type="entry name" value="RsmI"/>
    <property type="match status" value="1"/>
</dbReference>
<comment type="similarity">
    <text evidence="6">Belongs to the methyltransferase superfamily. RsmI family.</text>
</comment>
<dbReference type="InterPro" id="IPR053910">
    <property type="entry name" value="RsmI_HTH"/>
</dbReference>
<dbReference type="HAMAP" id="MF_01877">
    <property type="entry name" value="16SrRNA_methyltr_I"/>
    <property type="match status" value="1"/>
</dbReference>
<dbReference type="GO" id="GO:0005737">
    <property type="term" value="C:cytoplasm"/>
    <property type="evidence" value="ECO:0007669"/>
    <property type="project" value="UniProtKB-SubCell"/>
</dbReference>
<dbReference type="FunFam" id="3.40.1010.10:FF:000007">
    <property type="entry name" value="Ribosomal RNA small subunit methyltransferase I"/>
    <property type="match status" value="1"/>
</dbReference>
<dbReference type="EMBL" id="QOPI01000002">
    <property type="protein sequence ID" value="RCL45462.1"/>
    <property type="molecule type" value="Genomic_DNA"/>
</dbReference>
<evidence type="ECO:0000259" key="7">
    <source>
        <dbReference type="Pfam" id="PF00590"/>
    </source>
</evidence>
<dbReference type="SUPFAM" id="SSF53790">
    <property type="entry name" value="Tetrapyrrole methylase"/>
    <property type="match status" value="1"/>
</dbReference>
<feature type="domain" description="RsmI HTH" evidence="8">
    <location>
        <begin position="239"/>
        <end position="269"/>
    </location>
</feature>
<dbReference type="EC" id="2.1.1.198" evidence="6"/>
<keyword evidence="2 6" id="KW-0698">rRNA processing</keyword>
<evidence type="ECO:0000256" key="2">
    <source>
        <dbReference type="ARBA" id="ARBA00022552"/>
    </source>
</evidence>
<name>A0A368C8V4_9GAMM</name>